<dbReference type="InterPro" id="IPR036291">
    <property type="entry name" value="NAD(P)-bd_dom_sf"/>
</dbReference>
<comment type="caution">
    <text evidence="1">The sequence shown here is derived from an EMBL/GenBank/DDBJ whole genome shotgun (WGS) entry which is preliminary data.</text>
</comment>
<keyword evidence="2" id="KW-1185">Reference proteome</keyword>
<gene>
    <name evidence="1" type="ORF">Afil01_01170</name>
</gene>
<evidence type="ECO:0008006" key="3">
    <source>
        <dbReference type="Google" id="ProtNLM"/>
    </source>
</evidence>
<dbReference type="RefSeq" id="WP_285660551.1">
    <property type="nucleotide sequence ID" value="NZ_BSTX01000001.1"/>
</dbReference>
<evidence type="ECO:0000313" key="1">
    <source>
        <dbReference type="EMBL" id="GLZ75310.1"/>
    </source>
</evidence>
<proteinExistence type="predicted"/>
<sequence>MYRRARPCALCAAKFRHAHGHYRDLCPSCAAAHWTRRTARADLSGRLALVTGIADDASYELTRMLLRDGAEVAVVTDPRSERNRARLEQEARTAPDSRLTVLVNGLSGQYDVDVLGRDMYDRYRGRLSILVNTAHVAQAPYAMWRSQLEAAAARYVVPTLLVYKFHASLSKAPGGGHVITVAPGRIDALPAQRIHRHDIVPATPPRGILDDIDAAATLYAPLVAAFPRAT</sequence>
<dbReference type="Proteomes" id="UP001165079">
    <property type="component" value="Unassembled WGS sequence"/>
</dbReference>
<dbReference type="AlphaFoldDB" id="A0A9W6SDL5"/>
<dbReference type="SUPFAM" id="SSF51735">
    <property type="entry name" value="NAD(P)-binding Rossmann-fold domains"/>
    <property type="match status" value="1"/>
</dbReference>
<reference evidence="1" key="1">
    <citation type="submission" date="2023-03" db="EMBL/GenBank/DDBJ databases">
        <title>Actinorhabdospora filicis NBRC 111898.</title>
        <authorList>
            <person name="Ichikawa N."/>
            <person name="Sato H."/>
            <person name="Tonouchi N."/>
        </authorList>
    </citation>
    <scope>NUCLEOTIDE SEQUENCE</scope>
    <source>
        <strain evidence="1">NBRC 111898</strain>
    </source>
</reference>
<organism evidence="1 2">
    <name type="scientific">Actinorhabdospora filicis</name>
    <dbReference type="NCBI Taxonomy" id="1785913"/>
    <lineage>
        <taxon>Bacteria</taxon>
        <taxon>Bacillati</taxon>
        <taxon>Actinomycetota</taxon>
        <taxon>Actinomycetes</taxon>
        <taxon>Micromonosporales</taxon>
        <taxon>Micromonosporaceae</taxon>
        <taxon>Actinorhabdospora</taxon>
    </lineage>
</organism>
<name>A0A9W6SDL5_9ACTN</name>
<evidence type="ECO:0000313" key="2">
    <source>
        <dbReference type="Proteomes" id="UP001165079"/>
    </source>
</evidence>
<accession>A0A9W6SDL5</accession>
<dbReference type="Gene3D" id="3.40.50.720">
    <property type="entry name" value="NAD(P)-binding Rossmann-like Domain"/>
    <property type="match status" value="1"/>
</dbReference>
<protein>
    <recommendedName>
        <fullName evidence="3">SDR family NAD(P)-dependent oxidoreductase</fullName>
    </recommendedName>
</protein>
<dbReference type="EMBL" id="BSTX01000001">
    <property type="protein sequence ID" value="GLZ75310.1"/>
    <property type="molecule type" value="Genomic_DNA"/>
</dbReference>